<feature type="domain" description="Concentrative nucleoside transporter C-terminal" evidence="2">
    <location>
        <begin position="83"/>
        <end position="286"/>
    </location>
</feature>
<evidence type="ECO:0000259" key="2">
    <source>
        <dbReference type="Pfam" id="PF07662"/>
    </source>
</evidence>
<comment type="caution">
    <text evidence="3">The sequence shown here is derived from an EMBL/GenBank/DDBJ whole genome shotgun (WGS) entry which is preliminary data.</text>
</comment>
<feature type="transmembrane region" description="Helical" evidence="1">
    <location>
        <begin position="84"/>
        <end position="103"/>
    </location>
</feature>
<dbReference type="InterPro" id="IPR008276">
    <property type="entry name" value="C_nuclsd_transpt"/>
</dbReference>
<feature type="transmembrane region" description="Helical" evidence="1">
    <location>
        <begin position="15"/>
        <end position="38"/>
    </location>
</feature>
<keyword evidence="1" id="KW-0472">Membrane</keyword>
<feature type="transmembrane region" description="Helical" evidence="1">
    <location>
        <begin position="271"/>
        <end position="294"/>
    </location>
</feature>
<keyword evidence="4" id="KW-1185">Reference proteome</keyword>
<dbReference type="GO" id="GO:0005337">
    <property type="term" value="F:nucleoside transmembrane transporter activity"/>
    <property type="evidence" value="ECO:0007669"/>
    <property type="project" value="InterPro"/>
</dbReference>
<keyword evidence="1" id="KW-1133">Transmembrane helix</keyword>
<feature type="transmembrane region" description="Helical" evidence="1">
    <location>
        <begin position="137"/>
        <end position="155"/>
    </location>
</feature>
<evidence type="ECO:0000313" key="3">
    <source>
        <dbReference type="EMBL" id="KKO20488.1"/>
    </source>
</evidence>
<dbReference type="PANTHER" id="PTHR10590">
    <property type="entry name" value="SODIUM/NUCLEOSIDE COTRANSPORTER"/>
    <property type="match status" value="1"/>
</dbReference>
<feature type="transmembrane region" description="Helical" evidence="1">
    <location>
        <begin position="234"/>
        <end position="256"/>
    </location>
</feature>
<dbReference type="EMBL" id="LAQJ01000099">
    <property type="protein sequence ID" value="KKO20488.1"/>
    <property type="molecule type" value="Genomic_DNA"/>
</dbReference>
<organism evidence="3 4">
    <name type="scientific">Candidatus Brocadia fulgida</name>
    <dbReference type="NCBI Taxonomy" id="380242"/>
    <lineage>
        <taxon>Bacteria</taxon>
        <taxon>Pseudomonadati</taxon>
        <taxon>Planctomycetota</taxon>
        <taxon>Candidatus Brocadiia</taxon>
        <taxon>Candidatus Brocadiales</taxon>
        <taxon>Candidatus Brocadiaceae</taxon>
        <taxon>Candidatus Brocadia</taxon>
    </lineage>
</organism>
<feature type="transmembrane region" description="Helical" evidence="1">
    <location>
        <begin position="50"/>
        <end position="72"/>
    </location>
</feature>
<name>A0A0M2UWP6_9BACT</name>
<dbReference type="InterPro" id="IPR011657">
    <property type="entry name" value="CNT_C_dom"/>
</dbReference>
<feature type="transmembrane region" description="Helical" evidence="1">
    <location>
        <begin position="175"/>
        <end position="191"/>
    </location>
</feature>
<keyword evidence="1" id="KW-0812">Transmembrane</keyword>
<evidence type="ECO:0000256" key="1">
    <source>
        <dbReference type="SAM" id="Phobius"/>
    </source>
</evidence>
<gene>
    <name evidence="3" type="primary">nupX_1</name>
    <name evidence="3" type="ORF">BROFUL_00775</name>
</gene>
<dbReference type="GO" id="GO:0015293">
    <property type="term" value="F:symporter activity"/>
    <property type="evidence" value="ECO:0007669"/>
    <property type="project" value="TreeGrafter"/>
</dbReference>
<proteinExistence type="predicted"/>
<evidence type="ECO:0000313" key="4">
    <source>
        <dbReference type="Proteomes" id="UP000034954"/>
    </source>
</evidence>
<dbReference type="GO" id="GO:0005886">
    <property type="term" value="C:plasma membrane"/>
    <property type="evidence" value="ECO:0007669"/>
    <property type="project" value="TreeGrafter"/>
</dbReference>
<sequence>MVKTFAWFLQKTTNIGGAVGVGAAANVFLGMIESTLFIRPYLKEMSRSELFITITCGMAGIAGTVMVLYANILQRVVPDVMGHLLTASIISIPAAIMISQIMIPETGRTTSGEMMKPQLAANSMDALTKGTLEGIHLLINIISMLIVLIAFVYLANKALSLLPDLGNRPITLQRMLGYLMSSVVWLMGIPWKEAFTAGSLMGTKTILNEFIAYIDLAKLPDGVLSPRSKMITTYALCGFANFGSVGIMIGGVGSMIPERRDEVVSLGMKSLVAGTLSTCTTGALVGIVCNFVTIQRKYFRI</sequence>
<dbReference type="Proteomes" id="UP000034954">
    <property type="component" value="Unassembled WGS sequence"/>
</dbReference>
<accession>A0A0M2UWP6</accession>
<protein>
    <submittedName>
        <fullName evidence="3">Nucleoside permease NupX</fullName>
    </submittedName>
</protein>
<dbReference type="PANTHER" id="PTHR10590:SF4">
    <property type="entry name" value="SOLUTE CARRIER FAMILY 28 MEMBER 3"/>
    <property type="match status" value="1"/>
</dbReference>
<dbReference type="Pfam" id="PF07662">
    <property type="entry name" value="Nucleos_tra2_C"/>
    <property type="match status" value="1"/>
</dbReference>
<reference evidence="3 4" key="1">
    <citation type="journal article" date="2013" name="BMC Microbiol.">
        <title>Identification of the type II cytochrome c maturation pathway in anammox bacteria by comparative genomics.</title>
        <authorList>
            <person name="Ferousi C."/>
            <person name="Speth D.R."/>
            <person name="Reimann J."/>
            <person name="Op den Camp H.J."/>
            <person name="Allen J.W."/>
            <person name="Keltjens J.T."/>
            <person name="Jetten M.S."/>
        </authorList>
    </citation>
    <scope>NUCLEOTIDE SEQUENCE [LARGE SCALE GENOMIC DNA]</scope>
    <source>
        <strain evidence="3">RU1</strain>
    </source>
</reference>
<dbReference type="AlphaFoldDB" id="A0A0M2UWP6"/>